<name>A0A1G5NV05_9PSED</name>
<dbReference type="PANTHER" id="PTHR43767:SF8">
    <property type="entry name" value="LONG-CHAIN-FATTY-ACID--COA LIGASE"/>
    <property type="match status" value="1"/>
</dbReference>
<dbReference type="OrthoDB" id="9803968at2"/>
<dbReference type="InterPro" id="IPR050237">
    <property type="entry name" value="ATP-dep_AMP-bd_enzyme"/>
</dbReference>
<proteinExistence type="predicted"/>
<dbReference type="STRING" id="237610.BJP27_13305"/>
<dbReference type="SUPFAM" id="SSF56801">
    <property type="entry name" value="Acetyl-CoA synthetase-like"/>
    <property type="match status" value="1"/>
</dbReference>
<comment type="caution">
    <text evidence="3">The sequence shown here is derived from an EMBL/GenBank/DDBJ whole genome shotgun (WGS) entry which is preliminary data.</text>
</comment>
<evidence type="ECO:0000313" key="3">
    <source>
        <dbReference type="EMBL" id="SCZ40540.1"/>
    </source>
</evidence>
<accession>A0A1G5NV05</accession>
<dbReference type="PROSITE" id="PS00455">
    <property type="entry name" value="AMP_BINDING"/>
    <property type="match status" value="1"/>
</dbReference>
<evidence type="ECO:0000256" key="1">
    <source>
        <dbReference type="ARBA" id="ARBA00022598"/>
    </source>
</evidence>
<evidence type="ECO:0000259" key="2">
    <source>
        <dbReference type="Pfam" id="PF00501"/>
    </source>
</evidence>
<dbReference type="InterPro" id="IPR020845">
    <property type="entry name" value="AMP-binding_CS"/>
</dbReference>
<dbReference type="Proteomes" id="UP000183046">
    <property type="component" value="Unassembled WGS sequence"/>
</dbReference>
<evidence type="ECO:0000313" key="4">
    <source>
        <dbReference type="Proteomes" id="UP000183046"/>
    </source>
</evidence>
<dbReference type="InterPro" id="IPR045851">
    <property type="entry name" value="AMP-bd_C_sf"/>
</dbReference>
<dbReference type="GO" id="GO:0016874">
    <property type="term" value="F:ligase activity"/>
    <property type="evidence" value="ECO:0007669"/>
    <property type="project" value="UniProtKB-KW"/>
</dbReference>
<keyword evidence="1" id="KW-0436">Ligase</keyword>
<dbReference type="RefSeq" id="WP_074584211.1">
    <property type="nucleotide sequence ID" value="NZ_FMWB01000007.1"/>
</dbReference>
<dbReference type="AlphaFoldDB" id="A0A1G5NV05"/>
<dbReference type="PANTHER" id="PTHR43767">
    <property type="entry name" value="LONG-CHAIN-FATTY-ACID--COA LIGASE"/>
    <property type="match status" value="1"/>
</dbReference>
<organism evidence="3 4">
    <name type="scientific">Pseudomonas oryzihabitans</name>
    <dbReference type="NCBI Taxonomy" id="47885"/>
    <lineage>
        <taxon>Bacteria</taxon>
        <taxon>Pseudomonadati</taxon>
        <taxon>Pseudomonadota</taxon>
        <taxon>Gammaproteobacteria</taxon>
        <taxon>Pseudomonadales</taxon>
        <taxon>Pseudomonadaceae</taxon>
        <taxon>Pseudomonas</taxon>
    </lineage>
</organism>
<dbReference type="Gene3D" id="3.30.300.30">
    <property type="match status" value="1"/>
</dbReference>
<gene>
    <name evidence="3" type="ORF">SAMN05216279_107241</name>
</gene>
<protein>
    <submittedName>
        <fullName evidence="3">Long-chain acyl-CoA synthetase (AMP-forming)</fullName>
    </submittedName>
</protein>
<dbReference type="InterPro" id="IPR000873">
    <property type="entry name" value="AMP-dep_synth/lig_dom"/>
</dbReference>
<dbReference type="InterPro" id="IPR042099">
    <property type="entry name" value="ANL_N_sf"/>
</dbReference>
<reference evidence="4" key="1">
    <citation type="submission" date="2016-10" db="EMBL/GenBank/DDBJ databases">
        <authorList>
            <person name="de Groot N.N."/>
        </authorList>
    </citation>
    <scope>NUCLEOTIDE SEQUENCE [LARGE SCALE GENOMIC DNA]</scope>
    <source>
        <strain evidence="4">DSM 15758</strain>
    </source>
</reference>
<sequence length="493" mass="52586">MSPEARSVSDFFLALERHVAWDGERPALSGAQETWSYLRLWREIARRVTWLTEHGIKRLALDLPNGPELLAWDLAALRSGLPCIILPDFFSPAQRAHVLQDCGADLLLGNPERAAEWTAAGFSEGPHGWQRSAAAATALPAGTAKLTYTSGTTGTPKGVCLKAGQLLRVAASLEAASGARAPRRHQVLLSLGILLENLGVYAALLAGAEVVVLKAEDQGVRGSAGIDWAQLAACLQERQPHSLILMPQLLQGLVELGERGLLRLDGLRFAAVGGAPLSEALLTRAGALGLPLFQGYGLSECASVVALNRPEANRPGSVGQPLPHVRLRLAADGEILVGGVDFAGYLGEPGSATEEVATGDLGEFDADGYLHLRGRKKHQFSLASGRNVDPGWIEAELTQGGPIAQAYVQGEGARHLVALLWPRQPDLPDSLLADQVARLNQRLPDYARIGAWRRLAEPFTPANGLLTATGRLRRDAIQAHHAALLSHLLEVPA</sequence>
<dbReference type="Gene3D" id="3.40.50.12780">
    <property type="entry name" value="N-terminal domain of ligase-like"/>
    <property type="match status" value="1"/>
</dbReference>
<dbReference type="EMBL" id="FMWB01000007">
    <property type="protein sequence ID" value="SCZ40540.1"/>
    <property type="molecule type" value="Genomic_DNA"/>
</dbReference>
<feature type="domain" description="AMP-dependent synthetase/ligase" evidence="2">
    <location>
        <begin position="16"/>
        <end position="332"/>
    </location>
</feature>
<dbReference type="Pfam" id="PF00501">
    <property type="entry name" value="AMP-binding"/>
    <property type="match status" value="1"/>
</dbReference>